<evidence type="ECO:0000256" key="2">
    <source>
        <dbReference type="ARBA" id="ARBA00022448"/>
    </source>
</evidence>
<proteinExistence type="predicted"/>
<evidence type="ECO:0000256" key="1">
    <source>
        <dbReference type="ARBA" id="ARBA00004141"/>
    </source>
</evidence>
<feature type="transmembrane region" description="Helical" evidence="10">
    <location>
        <begin position="701"/>
        <end position="722"/>
    </location>
</feature>
<dbReference type="InterPro" id="IPR017871">
    <property type="entry name" value="ABC_transporter-like_CS"/>
</dbReference>
<feature type="domain" description="ABC transporter" evidence="11">
    <location>
        <begin position="1042"/>
        <end position="1275"/>
    </location>
</feature>
<dbReference type="GO" id="GO:0140359">
    <property type="term" value="F:ABC-type transporter activity"/>
    <property type="evidence" value="ECO:0007669"/>
    <property type="project" value="InterPro"/>
</dbReference>
<evidence type="ECO:0000256" key="7">
    <source>
        <dbReference type="ARBA" id="ARBA00022989"/>
    </source>
</evidence>
<dbReference type="PROSITE" id="PS50929">
    <property type="entry name" value="ABC_TM1F"/>
    <property type="match status" value="2"/>
</dbReference>
<feature type="transmembrane region" description="Helical" evidence="10">
    <location>
        <begin position="842"/>
        <end position="860"/>
    </location>
</feature>
<dbReference type="GO" id="GO:0016887">
    <property type="term" value="F:ATP hydrolysis activity"/>
    <property type="evidence" value="ECO:0007669"/>
    <property type="project" value="InterPro"/>
</dbReference>
<dbReference type="Gene3D" id="1.20.1560.10">
    <property type="entry name" value="ABC transporter type 1, transmembrane domain"/>
    <property type="match status" value="2"/>
</dbReference>
<organism evidence="13">
    <name type="scientific">Bactrocera dorsalis</name>
    <name type="common">Oriental fruit fly</name>
    <name type="synonym">Dacus dorsalis</name>
    <dbReference type="NCBI Taxonomy" id="27457"/>
    <lineage>
        <taxon>Eukaryota</taxon>
        <taxon>Metazoa</taxon>
        <taxon>Ecdysozoa</taxon>
        <taxon>Arthropoda</taxon>
        <taxon>Hexapoda</taxon>
        <taxon>Insecta</taxon>
        <taxon>Pterygota</taxon>
        <taxon>Neoptera</taxon>
        <taxon>Endopterygota</taxon>
        <taxon>Diptera</taxon>
        <taxon>Brachycera</taxon>
        <taxon>Muscomorpha</taxon>
        <taxon>Tephritoidea</taxon>
        <taxon>Tephritidae</taxon>
        <taxon>Bactrocera</taxon>
        <taxon>Bactrocera</taxon>
    </lineage>
</organism>
<dbReference type="InterPro" id="IPR003593">
    <property type="entry name" value="AAA+_ATPase"/>
</dbReference>
<evidence type="ECO:0000256" key="5">
    <source>
        <dbReference type="ARBA" id="ARBA00022741"/>
    </source>
</evidence>
<feature type="transmembrane region" description="Helical" evidence="10">
    <location>
        <begin position="762"/>
        <end position="778"/>
    </location>
</feature>
<feature type="region of interest" description="Disordered" evidence="9">
    <location>
        <begin position="668"/>
        <end position="690"/>
    </location>
</feature>
<accession>A0A034V2G8</accession>
<feature type="transmembrane region" description="Helical" evidence="10">
    <location>
        <begin position="946"/>
        <end position="966"/>
    </location>
</feature>
<evidence type="ECO:0000256" key="10">
    <source>
        <dbReference type="SAM" id="Phobius"/>
    </source>
</evidence>
<dbReference type="PANTHER" id="PTHR24223:SF324">
    <property type="entry name" value="LD17001P"/>
    <property type="match status" value="1"/>
</dbReference>
<protein>
    <submittedName>
        <fullName evidence="13">Putative multidrug resistance-associated protein lethal(2)03659</fullName>
    </submittedName>
</protein>
<keyword evidence="4" id="KW-0677">Repeat</keyword>
<gene>
    <name evidence="13" type="primary">L259</name>
</gene>
<keyword evidence="8 10" id="KW-0472">Membrane</keyword>
<dbReference type="SUPFAM" id="SSF90123">
    <property type="entry name" value="ABC transporter transmembrane region"/>
    <property type="match status" value="2"/>
</dbReference>
<dbReference type="InterPro" id="IPR011527">
    <property type="entry name" value="ABC1_TM_dom"/>
</dbReference>
<evidence type="ECO:0000259" key="11">
    <source>
        <dbReference type="PROSITE" id="PS50893"/>
    </source>
</evidence>
<sequence>MNSSKESVKRKPNPILSSNFLTKWFFIWTRGVFKKGYQEKLGQDDIYDHVPYLDSKLLTSSLVKYWEEEVRRKKPSLLHMIFRAYGWRFVPMCIVYSLLEITLHTFQPLFLGELVAYFADGQTDITKKQAYLSATGIVLCALIASLCFHPFMFYLFKTGTAIRVACGGLIYRKCLRSSLTADNGGMSGFAISVLSTDLPQFDTTFYFFHDLWKGPFEAIVFGYIMYREIGWPAIVGIAAIAIFIPLQAWAAKAAAKYRHRFAEFGDDRVKLMNEIITAIQVIKMYAWEKSFAKLIANTRKKEIRAIKGSMNIYAGMQCTNMISKFALFVSLVAYVYTGDFISARKVFIISSYYDALNDSLLHFWPLSVTTWAETFVCARRIVKFLMQNENPADGGVENFGADVDKEEKGNFSGRIHNPRAIEKCVLAHNLTVSWDSPKLEKRKHHISDISFNIRPGQFVGIVGNVGAGKTTLLNAIIGELEIIKGNVEINGRISYAPQAAWIFEASIRDNICFVEPYDAQRYKDVIHACELERDLQLLPYGDSTIVGERGISLSGGQKARISLARAVYRQADIYVFDDPLSAVDAQVAKRLLRNCFQQYLSTKIRLMVTHRVHNLKEADWVILMEAGVIEVQGTYEVLEQKISKRLSLTQEQVDNRPKLLHAESMLVKPTEEKHESVQLPSDTGSERKEQQMKGSVRFHTYVAYFHALRMPWLIVVIFMLFISARACQAGMDVFIARWATWEESQPQLHETNDEFTSKRMEIVIIYSILMLATLLLYVVRTFGFFYICLAISLRLHDYLFNGIIRARMRFFNTNASGRILNRFSSDISNIDIALPQAMLDSYSFYINTIAVLAIVAFANYWLLVPAFVMIALLFLCRALYINASRSLKRIESLTRSPVYSHTNQTFQGLTTIRALNGTNNLDQEYHNHQNTNTSALFLYVSVNRAFAFWTDLICVLYILAVTFSFLVINSDFYSGDVGLAITQSMTLIIMCQWGMRQTAEMENNMTSVERVIEYAELPPEPALKTDTKVIALPETWPSSGAIQFKDLYLRYTEQGEPVLKGLNFSINSMEKIGIVGRTGAGKSSIIQAIFRLALNEGAITIDGVDIGVLGLHDLRSRVSIIPQDPVLFSGTLRYNLDPLEEKADAELWRALEDVKLKDYVSTLEGGLNCRLHDGGSNFSMGQRQLVCMARAILRHNKLLIMDEATANVDPETDMLIQETIHTNFEHCTVLTIAHRLNTVMDNDKVMVIDAGHLVEFGHPYDLLRDTNGFLYKLVQNTGRLSAEILHRVAEKSYIKRVGKSE</sequence>
<dbReference type="Gene3D" id="3.40.50.300">
    <property type="entry name" value="P-loop containing nucleotide triphosphate hydrolases"/>
    <property type="match status" value="2"/>
</dbReference>
<feature type="domain" description="ABC transporter" evidence="11">
    <location>
        <begin position="425"/>
        <end position="651"/>
    </location>
</feature>
<dbReference type="SMART" id="SM00382">
    <property type="entry name" value="AAA"/>
    <property type="match status" value="2"/>
</dbReference>
<reference evidence="13" key="1">
    <citation type="journal article" date="2014" name="BMC Genomics">
        <title>Characterizing the developmental transcriptome of the oriental fruit fly, Bactrocera dorsalis (Diptera: Tephritidae) through comparative genomic analysis with Drosophila melanogaster utilizing modENCODE datasets.</title>
        <authorList>
            <person name="Geib S.M."/>
            <person name="Calla B."/>
            <person name="Hall B."/>
            <person name="Hou S."/>
            <person name="Manoukis N.C."/>
        </authorList>
    </citation>
    <scope>NUCLEOTIDE SEQUENCE</scope>
    <source>
        <strain evidence="13">Punador</strain>
    </source>
</reference>
<dbReference type="FunFam" id="3.40.50.300:FF:000163">
    <property type="entry name" value="Multidrug resistance-associated protein member 4"/>
    <property type="match status" value="1"/>
</dbReference>
<dbReference type="InterPro" id="IPR027417">
    <property type="entry name" value="P-loop_NTPase"/>
</dbReference>
<dbReference type="PROSITE" id="PS50893">
    <property type="entry name" value="ABC_TRANSPORTER_2"/>
    <property type="match status" value="2"/>
</dbReference>
<dbReference type="FunFam" id="1.20.1560.10:FF:000026">
    <property type="entry name" value="Multidrug resistance-associated protein lethal(2)03659"/>
    <property type="match status" value="1"/>
</dbReference>
<dbReference type="Pfam" id="PF00664">
    <property type="entry name" value="ABC_membrane"/>
    <property type="match status" value="2"/>
</dbReference>
<dbReference type="GO" id="GO:0016020">
    <property type="term" value="C:membrane"/>
    <property type="evidence" value="ECO:0007669"/>
    <property type="project" value="UniProtKB-SubCell"/>
</dbReference>
<dbReference type="FunFam" id="3.40.50.300:FF:000973">
    <property type="entry name" value="Multidrug resistance-associated protein 4"/>
    <property type="match status" value="1"/>
</dbReference>
<dbReference type="OrthoDB" id="6500128at2759"/>
<dbReference type="SUPFAM" id="SSF52540">
    <property type="entry name" value="P-loop containing nucleoside triphosphate hydrolases"/>
    <property type="match status" value="2"/>
</dbReference>
<evidence type="ECO:0000256" key="6">
    <source>
        <dbReference type="ARBA" id="ARBA00022840"/>
    </source>
</evidence>
<dbReference type="EMBL" id="GAKP01022273">
    <property type="protein sequence ID" value="JAC36679.1"/>
    <property type="molecule type" value="Transcribed_RNA"/>
</dbReference>
<feature type="domain" description="ABC transmembrane type-1" evidence="12">
    <location>
        <begin position="94"/>
        <end position="360"/>
    </location>
</feature>
<evidence type="ECO:0000259" key="12">
    <source>
        <dbReference type="PROSITE" id="PS50929"/>
    </source>
</evidence>
<dbReference type="InterPro" id="IPR003439">
    <property type="entry name" value="ABC_transporter-like_ATP-bd"/>
</dbReference>
<evidence type="ECO:0000313" key="13">
    <source>
        <dbReference type="EMBL" id="JAC36679.1"/>
    </source>
</evidence>
<dbReference type="PANTHER" id="PTHR24223">
    <property type="entry name" value="ATP-BINDING CASSETTE SUB-FAMILY C"/>
    <property type="match status" value="1"/>
</dbReference>
<dbReference type="Pfam" id="PF00005">
    <property type="entry name" value="ABC_tran"/>
    <property type="match status" value="2"/>
</dbReference>
<dbReference type="GO" id="GO:0005524">
    <property type="term" value="F:ATP binding"/>
    <property type="evidence" value="ECO:0007669"/>
    <property type="project" value="UniProtKB-KW"/>
</dbReference>
<keyword evidence="5" id="KW-0547">Nucleotide-binding</keyword>
<feature type="transmembrane region" description="Helical" evidence="10">
    <location>
        <begin position="229"/>
        <end position="250"/>
    </location>
</feature>
<keyword evidence="7 10" id="KW-1133">Transmembrane helix</keyword>
<dbReference type="CDD" id="cd03244">
    <property type="entry name" value="ABCC_MRP_domain2"/>
    <property type="match status" value="1"/>
</dbReference>
<feature type="transmembrane region" description="Helical" evidence="10">
    <location>
        <begin position="89"/>
        <end position="110"/>
    </location>
</feature>
<evidence type="ECO:0000256" key="3">
    <source>
        <dbReference type="ARBA" id="ARBA00022692"/>
    </source>
</evidence>
<dbReference type="InterPro" id="IPR036640">
    <property type="entry name" value="ABC1_TM_sf"/>
</dbReference>
<evidence type="ECO:0000256" key="9">
    <source>
        <dbReference type="SAM" id="MobiDB-lite"/>
    </source>
</evidence>
<keyword evidence="6" id="KW-0067">ATP-binding</keyword>
<keyword evidence="3 10" id="KW-0812">Transmembrane</keyword>
<dbReference type="PROSITE" id="PS00211">
    <property type="entry name" value="ABC_TRANSPORTER_1"/>
    <property type="match status" value="1"/>
</dbReference>
<dbReference type="InterPro" id="IPR044726">
    <property type="entry name" value="ABCC_6TM_D2"/>
</dbReference>
<dbReference type="CDD" id="cd18580">
    <property type="entry name" value="ABC_6TM_ABCC_D2"/>
    <property type="match status" value="1"/>
</dbReference>
<dbReference type="CDD" id="cd03250">
    <property type="entry name" value="ABCC_MRP_domain1"/>
    <property type="match status" value="1"/>
</dbReference>
<dbReference type="InterPro" id="IPR050173">
    <property type="entry name" value="ABC_transporter_C-like"/>
</dbReference>
<feature type="domain" description="ABC transmembrane type-1" evidence="12">
    <location>
        <begin position="715"/>
        <end position="1003"/>
    </location>
</feature>
<comment type="subcellular location">
    <subcellularLocation>
        <location evidence="1">Membrane</location>
        <topology evidence="1">Multi-pass membrane protein</topology>
    </subcellularLocation>
</comment>
<dbReference type="FunFam" id="1.20.1560.10:FF:000014">
    <property type="entry name" value="Multidrug resistance-associated protein member 4"/>
    <property type="match status" value="1"/>
</dbReference>
<feature type="transmembrane region" description="Helical" evidence="10">
    <location>
        <begin position="130"/>
        <end position="156"/>
    </location>
</feature>
<name>A0A034V2G8_BACDO</name>
<evidence type="ECO:0000256" key="8">
    <source>
        <dbReference type="ARBA" id="ARBA00023136"/>
    </source>
</evidence>
<evidence type="ECO:0000256" key="4">
    <source>
        <dbReference type="ARBA" id="ARBA00022737"/>
    </source>
</evidence>
<keyword evidence="2" id="KW-0813">Transport</keyword>